<evidence type="ECO:0000313" key="1">
    <source>
        <dbReference type="EMBL" id="KAI0087872.1"/>
    </source>
</evidence>
<protein>
    <submittedName>
        <fullName evidence="1">Septin-domain-containing protein</fullName>
    </submittedName>
</protein>
<comment type="caution">
    <text evidence="1">The sequence shown here is derived from an EMBL/GenBank/DDBJ whole genome shotgun (WGS) entry which is preliminary data.</text>
</comment>
<name>A0ACB8U0J7_9APHY</name>
<sequence>MFGLSFRRKGSKKQQDRGGPPFIRQSPSLPELSAQGIPWPENLVDVSDLPPPVPEKPLTGKLSNPSGGPISSLYMPSHPPSAFDKRKSSTTRRPSHKRNRNPTTFNLMIVGGQGTGKTSLLRLLLETAEVSPTATAEQRANLERLLSGPTKRTNAIEASSIEICESKYDRLLFTVIDTPGLDFHDELRLDRQVSTVVKYMDEQFADTLREESKVVRQNKGDQHIHLCIYAIDPTSVASASRVPTSYTNKRRSDATIPQHSPGLSNGSTISSSDLSYDEPEDDLVLSPADIAVMRRLAQKVNLLPVISRADSLTDDKLAAIKKVVHRDLSAAGLDFGVFAPSNPANGPSDSSTPTPTDPAKGGEDDQEPEEERRSRSVIKLRPTRNPFKRFNSRSRSRLDLTENVDEPDTAEIMDNESVASVRFSAQIVAKKELTDLLPFALIAPEYNAKRRSRKMSRPISAQSFQTDTSVSVVTGAVPSEDGHIASSPTSTTSKLPPPFLNGPPPSLRGMFTRKFRWGTVDVLDPEHCDFAALRTAVLSTHMKMLKIRTKEVLYERYRTEKLLARRATQKISESDRRRIFEGAFDEKLLL</sequence>
<proteinExistence type="predicted"/>
<organism evidence="1 2">
    <name type="scientific">Irpex rosettiformis</name>
    <dbReference type="NCBI Taxonomy" id="378272"/>
    <lineage>
        <taxon>Eukaryota</taxon>
        <taxon>Fungi</taxon>
        <taxon>Dikarya</taxon>
        <taxon>Basidiomycota</taxon>
        <taxon>Agaricomycotina</taxon>
        <taxon>Agaricomycetes</taxon>
        <taxon>Polyporales</taxon>
        <taxon>Irpicaceae</taxon>
        <taxon>Irpex</taxon>
    </lineage>
</organism>
<keyword evidence="2" id="KW-1185">Reference proteome</keyword>
<gene>
    <name evidence="1" type="ORF">BDY19DRAFT_892549</name>
</gene>
<evidence type="ECO:0000313" key="2">
    <source>
        <dbReference type="Proteomes" id="UP001055072"/>
    </source>
</evidence>
<dbReference type="Proteomes" id="UP001055072">
    <property type="component" value="Unassembled WGS sequence"/>
</dbReference>
<accession>A0ACB8U0J7</accession>
<dbReference type="EMBL" id="MU274916">
    <property type="protein sequence ID" value="KAI0087872.1"/>
    <property type="molecule type" value="Genomic_DNA"/>
</dbReference>
<reference evidence="1" key="1">
    <citation type="journal article" date="2021" name="Environ. Microbiol.">
        <title>Gene family expansions and transcriptome signatures uncover fungal adaptations to wood decay.</title>
        <authorList>
            <person name="Hage H."/>
            <person name="Miyauchi S."/>
            <person name="Viragh M."/>
            <person name="Drula E."/>
            <person name="Min B."/>
            <person name="Chaduli D."/>
            <person name="Navarro D."/>
            <person name="Favel A."/>
            <person name="Norest M."/>
            <person name="Lesage-Meessen L."/>
            <person name="Balint B."/>
            <person name="Merenyi Z."/>
            <person name="de Eugenio L."/>
            <person name="Morin E."/>
            <person name="Martinez A.T."/>
            <person name="Baldrian P."/>
            <person name="Stursova M."/>
            <person name="Martinez M.J."/>
            <person name="Novotny C."/>
            <person name="Magnuson J.K."/>
            <person name="Spatafora J.W."/>
            <person name="Maurice S."/>
            <person name="Pangilinan J."/>
            <person name="Andreopoulos W."/>
            <person name="LaButti K."/>
            <person name="Hundley H."/>
            <person name="Na H."/>
            <person name="Kuo A."/>
            <person name="Barry K."/>
            <person name="Lipzen A."/>
            <person name="Henrissat B."/>
            <person name="Riley R."/>
            <person name="Ahrendt S."/>
            <person name="Nagy L.G."/>
            <person name="Grigoriev I.V."/>
            <person name="Martin F."/>
            <person name="Rosso M.N."/>
        </authorList>
    </citation>
    <scope>NUCLEOTIDE SEQUENCE</scope>
    <source>
        <strain evidence="1">CBS 384.51</strain>
    </source>
</reference>